<organism evidence="2 3">
    <name type="scientific">Trematosphaeria pertusa</name>
    <dbReference type="NCBI Taxonomy" id="390896"/>
    <lineage>
        <taxon>Eukaryota</taxon>
        <taxon>Fungi</taxon>
        <taxon>Dikarya</taxon>
        <taxon>Ascomycota</taxon>
        <taxon>Pezizomycotina</taxon>
        <taxon>Dothideomycetes</taxon>
        <taxon>Pleosporomycetidae</taxon>
        <taxon>Pleosporales</taxon>
        <taxon>Massarineae</taxon>
        <taxon>Trematosphaeriaceae</taxon>
        <taxon>Trematosphaeria</taxon>
    </lineage>
</organism>
<dbReference type="Pfam" id="PF24864">
    <property type="entry name" value="DUF7730"/>
    <property type="match status" value="1"/>
</dbReference>
<dbReference type="EMBL" id="ML987200">
    <property type="protein sequence ID" value="KAF2245704.1"/>
    <property type="molecule type" value="Genomic_DNA"/>
</dbReference>
<dbReference type="OrthoDB" id="4757095at2759"/>
<sequence>MSLVVGDAPPSRRTPFRRLIWHFRNYRTNCDAESVTTISGSLSYEEIDRAWRRKRRMIAGVKVLAFPILIPWKLYREVKWRVMRSEWYDRKLKENKLKRPKVVERKRALSPPLEETSLWERKRKTKQQEQCLLLRLPFELRLMIWEQVLGECEVYVLLKEGRLTSFRLEDETEEVDLRWYADDVSRFRIVRLRRSRIDVVPLLQTCRLIYSEVTDLLYRRLQFSFCDVYSFLAFSAALVPKHFDAIQHIYMAFQNTNREVRVVDNSELSHDNLFGEQCYWHSAHRIRARLNYRPFRKLKTKLYRPLPKYKVGDNATTWDAICTILNEMAGLKSLKMVLSKSRFNLRGTTIDEAIYGPLRKAIERVDYFDVVVEWHPSFPPGPPPPPPPPLLFVAPLAPPPPPVIMHQPPVPIESARGRLIDGEIQWRSVSDDRELILDFPSDSGSEYSWLSEA</sequence>
<dbReference type="RefSeq" id="XP_033680708.1">
    <property type="nucleotide sequence ID" value="XM_033833756.1"/>
</dbReference>
<name>A0A6A6I597_9PLEO</name>
<evidence type="ECO:0000259" key="1">
    <source>
        <dbReference type="Pfam" id="PF24864"/>
    </source>
</evidence>
<accession>A0A6A6I597</accession>
<dbReference type="PANTHER" id="PTHR38790">
    <property type="entry name" value="2EXR DOMAIN-CONTAINING PROTEIN-RELATED"/>
    <property type="match status" value="1"/>
</dbReference>
<gene>
    <name evidence="2" type="ORF">BU26DRAFT_568261</name>
</gene>
<dbReference type="Proteomes" id="UP000800094">
    <property type="component" value="Unassembled WGS sequence"/>
</dbReference>
<evidence type="ECO:0000313" key="3">
    <source>
        <dbReference type="Proteomes" id="UP000800094"/>
    </source>
</evidence>
<dbReference type="AlphaFoldDB" id="A0A6A6I597"/>
<proteinExistence type="predicted"/>
<evidence type="ECO:0000313" key="2">
    <source>
        <dbReference type="EMBL" id="KAF2245704.1"/>
    </source>
</evidence>
<dbReference type="PANTHER" id="PTHR38790:SF9">
    <property type="entry name" value="F-BOX DOMAIN-CONTAINING PROTEIN"/>
    <property type="match status" value="1"/>
</dbReference>
<dbReference type="GeneID" id="54587086"/>
<dbReference type="InterPro" id="IPR056632">
    <property type="entry name" value="DUF7730"/>
</dbReference>
<reference evidence="2" key="1">
    <citation type="journal article" date="2020" name="Stud. Mycol.">
        <title>101 Dothideomycetes genomes: a test case for predicting lifestyles and emergence of pathogens.</title>
        <authorList>
            <person name="Haridas S."/>
            <person name="Albert R."/>
            <person name="Binder M."/>
            <person name="Bloem J."/>
            <person name="Labutti K."/>
            <person name="Salamov A."/>
            <person name="Andreopoulos B."/>
            <person name="Baker S."/>
            <person name="Barry K."/>
            <person name="Bills G."/>
            <person name="Bluhm B."/>
            <person name="Cannon C."/>
            <person name="Castanera R."/>
            <person name="Culley D."/>
            <person name="Daum C."/>
            <person name="Ezra D."/>
            <person name="Gonzalez J."/>
            <person name="Henrissat B."/>
            <person name="Kuo A."/>
            <person name="Liang C."/>
            <person name="Lipzen A."/>
            <person name="Lutzoni F."/>
            <person name="Magnuson J."/>
            <person name="Mondo S."/>
            <person name="Nolan M."/>
            <person name="Ohm R."/>
            <person name="Pangilinan J."/>
            <person name="Park H.-J."/>
            <person name="Ramirez L."/>
            <person name="Alfaro M."/>
            <person name="Sun H."/>
            <person name="Tritt A."/>
            <person name="Yoshinaga Y."/>
            <person name="Zwiers L.-H."/>
            <person name="Turgeon B."/>
            <person name="Goodwin S."/>
            <person name="Spatafora J."/>
            <person name="Crous P."/>
            <person name="Grigoriev I."/>
        </authorList>
    </citation>
    <scope>NUCLEOTIDE SEQUENCE</scope>
    <source>
        <strain evidence="2">CBS 122368</strain>
    </source>
</reference>
<keyword evidence="3" id="KW-1185">Reference proteome</keyword>
<feature type="domain" description="DUF7730" evidence="1">
    <location>
        <begin position="127"/>
        <end position="372"/>
    </location>
</feature>
<protein>
    <recommendedName>
        <fullName evidence="1">DUF7730 domain-containing protein</fullName>
    </recommendedName>
</protein>